<feature type="domain" description="Thioredoxin" evidence="7">
    <location>
        <begin position="58"/>
        <end position="196"/>
    </location>
</feature>
<evidence type="ECO:0000313" key="9">
    <source>
        <dbReference type="Proteomes" id="UP001500957"/>
    </source>
</evidence>
<dbReference type="PANTHER" id="PTHR42852:SF6">
    <property type="entry name" value="THIOL:DISULFIDE INTERCHANGE PROTEIN DSBE"/>
    <property type="match status" value="1"/>
</dbReference>
<evidence type="ECO:0000256" key="2">
    <source>
        <dbReference type="ARBA" id="ARBA00022748"/>
    </source>
</evidence>
<sequence length="198" mass="20520">MRRALAAALTAPLLLAACGDEDAGTGASGPRGADAPVLTCEGLDKAVPGAPAAAASPSGSPTALPNLTLDCLGGGEPVKLRSLRGPMVINVWASWCKPCLAELPYLTEAHAELTERVRFLGVAVQDADTPSREWLSYHGVPWPSLADRKGSVRGPLRIPGPPVTLFVNSEGRIAAVHYGAFTSARAVRDAVAEHLQVS</sequence>
<evidence type="ECO:0000256" key="5">
    <source>
        <dbReference type="ARBA" id="ARBA00023284"/>
    </source>
</evidence>
<evidence type="ECO:0000256" key="6">
    <source>
        <dbReference type="SAM" id="SignalP"/>
    </source>
</evidence>
<gene>
    <name evidence="8" type="ORF">GCM10009547_00610</name>
</gene>
<evidence type="ECO:0000259" key="7">
    <source>
        <dbReference type="PROSITE" id="PS51352"/>
    </source>
</evidence>
<keyword evidence="5" id="KW-0676">Redox-active center</keyword>
<evidence type="ECO:0000256" key="1">
    <source>
        <dbReference type="ARBA" id="ARBA00004196"/>
    </source>
</evidence>
<protein>
    <recommendedName>
        <fullName evidence="7">Thioredoxin domain-containing protein</fullName>
    </recommendedName>
</protein>
<comment type="caution">
    <text evidence="8">The sequence shown here is derived from an EMBL/GenBank/DDBJ whole genome shotgun (WGS) entry which is preliminary data.</text>
</comment>
<keyword evidence="3" id="KW-0735">Signal-anchor</keyword>
<keyword evidence="9" id="KW-1185">Reference proteome</keyword>
<keyword evidence="2" id="KW-0201">Cytochrome c-type biogenesis</keyword>
<accession>A0ABN1G308</accession>
<organism evidence="8 9">
    <name type="scientific">Sporichthya brevicatena</name>
    <dbReference type="NCBI Taxonomy" id="171442"/>
    <lineage>
        <taxon>Bacteria</taxon>
        <taxon>Bacillati</taxon>
        <taxon>Actinomycetota</taxon>
        <taxon>Actinomycetes</taxon>
        <taxon>Sporichthyales</taxon>
        <taxon>Sporichthyaceae</taxon>
        <taxon>Sporichthya</taxon>
    </lineage>
</organism>
<feature type="chain" id="PRO_5045083507" description="Thioredoxin domain-containing protein" evidence="6">
    <location>
        <begin position="17"/>
        <end position="198"/>
    </location>
</feature>
<dbReference type="CDD" id="cd02966">
    <property type="entry name" value="TlpA_like_family"/>
    <property type="match status" value="1"/>
</dbReference>
<dbReference type="InterPro" id="IPR036249">
    <property type="entry name" value="Thioredoxin-like_sf"/>
</dbReference>
<evidence type="ECO:0000256" key="3">
    <source>
        <dbReference type="ARBA" id="ARBA00022968"/>
    </source>
</evidence>
<dbReference type="PANTHER" id="PTHR42852">
    <property type="entry name" value="THIOL:DISULFIDE INTERCHANGE PROTEIN DSBE"/>
    <property type="match status" value="1"/>
</dbReference>
<dbReference type="InterPro" id="IPR013766">
    <property type="entry name" value="Thioredoxin_domain"/>
</dbReference>
<dbReference type="InterPro" id="IPR000866">
    <property type="entry name" value="AhpC/TSA"/>
</dbReference>
<keyword evidence="3" id="KW-0812">Transmembrane</keyword>
<reference evidence="8 9" key="1">
    <citation type="journal article" date="2019" name="Int. J. Syst. Evol. Microbiol.">
        <title>The Global Catalogue of Microorganisms (GCM) 10K type strain sequencing project: providing services to taxonomists for standard genome sequencing and annotation.</title>
        <authorList>
            <consortium name="The Broad Institute Genomics Platform"/>
            <consortium name="The Broad Institute Genome Sequencing Center for Infectious Disease"/>
            <person name="Wu L."/>
            <person name="Ma J."/>
        </authorList>
    </citation>
    <scope>NUCLEOTIDE SEQUENCE [LARGE SCALE GENOMIC DNA]</scope>
    <source>
        <strain evidence="8 9">JCM 10671</strain>
    </source>
</reference>
<dbReference type="Gene3D" id="3.40.30.10">
    <property type="entry name" value="Glutaredoxin"/>
    <property type="match status" value="1"/>
</dbReference>
<proteinExistence type="predicted"/>
<dbReference type="PROSITE" id="PS51352">
    <property type="entry name" value="THIOREDOXIN_2"/>
    <property type="match status" value="1"/>
</dbReference>
<keyword evidence="4" id="KW-1015">Disulfide bond</keyword>
<dbReference type="Proteomes" id="UP001500957">
    <property type="component" value="Unassembled WGS sequence"/>
</dbReference>
<dbReference type="RefSeq" id="WP_344600375.1">
    <property type="nucleotide sequence ID" value="NZ_BAAAHE010000001.1"/>
</dbReference>
<keyword evidence="6" id="KW-0732">Signal</keyword>
<evidence type="ECO:0000313" key="8">
    <source>
        <dbReference type="EMBL" id="GAA0602987.1"/>
    </source>
</evidence>
<dbReference type="SUPFAM" id="SSF52833">
    <property type="entry name" value="Thioredoxin-like"/>
    <property type="match status" value="1"/>
</dbReference>
<dbReference type="PROSITE" id="PS51257">
    <property type="entry name" value="PROKAR_LIPOPROTEIN"/>
    <property type="match status" value="1"/>
</dbReference>
<evidence type="ECO:0000256" key="4">
    <source>
        <dbReference type="ARBA" id="ARBA00023157"/>
    </source>
</evidence>
<dbReference type="EMBL" id="BAAAHE010000001">
    <property type="protein sequence ID" value="GAA0602987.1"/>
    <property type="molecule type" value="Genomic_DNA"/>
</dbReference>
<dbReference type="InterPro" id="IPR050553">
    <property type="entry name" value="Thioredoxin_ResA/DsbE_sf"/>
</dbReference>
<feature type="signal peptide" evidence="6">
    <location>
        <begin position="1"/>
        <end position="16"/>
    </location>
</feature>
<name>A0ABN1G308_9ACTN</name>
<comment type="subcellular location">
    <subcellularLocation>
        <location evidence="1">Cell envelope</location>
    </subcellularLocation>
</comment>
<dbReference type="Pfam" id="PF00578">
    <property type="entry name" value="AhpC-TSA"/>
    <property type="match status" value="1"/>
</dbReference>